<keyword evidence="2" id="KW-1185">Reference proteome</keyword>
<dbReference type="HOGENOM" id="CLU_150651_1_0_6"/>
<evidence type="ECO:0000313" key="2">
    <source>
        <dbReference type="Proteomes" id="UP000030341"/>
    </source>
</evidence>
<dbReference type="AlphaFoldDB" id="A0A0A7EM15"/>
<accession>A0A0A7EM15</accession>
<reference evidence="1 2" key="1">
    <citation type="submission" date="2014-11" db="EMBL/GenBank/DDBJ databases">
        <title>Complete Genome Sequence of Pseudoalteromonas sp. Strain OCN003 Isolated from Kaneohe Bay, Oahu, Hawaii.</title>
        <authorList>
            <person name="Beurmann S."/>
            <person name="Videau P."/>
            <person name="Ushijima B."/>
            <person name="Smith A.M."/>
            <person name="Aeby G.S."/>
            <person name="Callahan S.M."/>
            <person name="Belcaid M."/>
        </authorList>
    </citation>
    <scope>NUCLEOTIDE SEQUENCE [LARGE SCALE GENOMIC DNA]</scope>
    <source>
        <strain evidence="1 2">OCN003</strain>
    </source>
</reference>
<dbReference type="Proteomes" id="UP000030341">
    <property type="component" value="Chromosome 2"/>
</dbReference>
<dbReference type="KEGG" id="pseo:OM33_21470"/>
<protein>
    <recommendedName>
        <fullName evidence="3">Fis family transcriptional regulator</fullName>
    </recommendedName>
</protein>
<dbReference type="EMBL" id="CP009889">
    <property type="protein sequence ID" value="AIY67725.1"/>
    <property type="molecule type" value="Genomic_DNA"/>
</dbReference>
<dbReference type="eggNOG" id="ENOG50331WU">
    <property type="taxonomic scope" value="Bacteria"/>
</dbReference>
<dbReference type="STRING" id="1348114.OM33_21470"/>
<organism evidence="1 2">
    <name type="scientific">Pseudoalteromonas piratica</name>
    <dbReference type="NCBI Taxonomy" id="1348114"/>
    <lineage>
        <taxon>Bacteria</taxon>
        <taxon>Pseudomonadati</taxon>
        <taxon>Pseudomonadota</taxon>
        <taxon>Gammaproteobacteria</taxon>
        <taxon>Alteromonadales</taxon>
        <taxon>Pseudoalteromonadaceae</taxon>
        <taxon>Pseudoalteromonas</taxon>
    </lineage>
</organism>
<proteinExistence type="predicted"/>
<name>A0A0A7EM15_9GAMM</name>
<evidence type="ECO:0000313" key="1">
    <source>
        <dbReference type="EMBL" id="AIY67725.1"/>
    </source>
</evidence>
<dbReference type="OrthoDB" id="6996126at2"/>
<evidence type="ECO:0008006" key="3">
    <source>
        <dbReference type="Google" id="ProtNLM"/>
    </source>
</evidence>
<gene>
    <name evidence="1" type="ORF">OM33_21470</name>
</gene>
<sequence>MRKSDKKLDNQIRKVLTPLCEEALKDLAGFSWVTHTVNYQKFPQSLQVACVFEDANALSHFKNSEQLDSTRSQIEGALKQININTAAIKECVIFVTKHNAP</sequence>